<keyword evidence="5 6" id="KW-0472">Membrane</keyword>
<reference evidence="7 8" key="1">
    <citation type="submission" date="2018-11" db="EMBL/GenBank/DDBJ databases">
        <authorList>
            <consortium name="Pathogen Informatics"/>
        </authorList>
    </citation>
    <scope>NUCLEOTIDE SEQUENCE [LARGE SCALE GENOMIC DNA]</scope>
</reference>
<feature type="transmembrane region" description="Helical" evidence="6">
    <location>
        <begin position="226"/>
        <end position="250"/>
    </location>
</feature>
<evidence type="ECO:0000256" key="6">
    <source>
        <dbReference type="SAM" id="Phobius"/>
    </source>
</evidence>
<dbReference type="Proteomes" id="UP000281553">
    <property type="component" value="Unassembled WGS sequence"/>
</dbReference>
<evidence type="ECO:0000256" key="1">
    <source>
        <dbReference type="ARBA" id="ARBA00004141"/>
    </source>
</evidence>
<feature type="transmembrane region" description="Helical" evidence="6">
    <location>
        <begin position="150"/>
        <end position="170"/>
    </location>
</feature>
<keyword evidence="8" id="KW-1185">Reference proteome</keyword>
<sequence>WFPKYRATIVGIIAAGFGCGALIFTPIQTFIINPNSLTDLTDPSIMARVPDAFLILGGVMLGLQIIGFIICRERKVVDTEEAVDQSASENDSKINQDEEYANAANSVKLVQKSYTLKEALQTIDFYLLWFIFFCNVYGGDVCLGDRYLSIIATLSSAFNALGRVLWGLIVDHFSFKCPYGVLTFIWAVLFATFPAIGISSSSSSASAGANVTSPCANVTVPSALPYIYPVWVFSLFFLLAGHFVISPGAAGRIFGPENMATIYGLIFFATAPSSLGLAAIISQFQIAGKWIEVYESAAALCLISFTLSLFLKDKSGTCARASDICARACNVCRPIADEDEEKADGKYDADYFTDVPEI</sequence>
<dbReference type="OrthoDB" id="410267at2759"/>
<name>A0A3P6TCT4_DIBLA</name>
<accession>A0A3P6TCT4</accession>
<dbReference type="SUPFAM" id="SSF103473">
    <property type="entry name" value="MFS general substrate transporter"/>
    <property type="match status" value="1"/>
</dbReference>
<keyword evidence="2" id="KW-0813">Transport</keyword>
<feature type="transmembrane region" description="Helical" evidence="6">
    <location>
        <begin position="177"/>
        <end position="196"/>
    </location>
</feature>
<evidence type="ECO:0000256" key="2">
    <source>
        <dbReference type="ARBA" id="ARBA00022448"/>
    </source>
</evidence>
<dbReference type="PANTHER" id="PTHR43385">
    <property type="entry name" value="RIBOFLAVIN TRANSPORTER RIBJ"/>
    <property type="match status" value="1"/>
</dbReference>
<feature type="transmembrane region" description="Helical" evidence="6">
    <location>
        <begin position="262"/>
        <end position="281"/>
    </location>
</feature>
<evidence type="ECO:0008006" key="9">
    <source>
        <dbReference type="Google" id="ProtNLM"/>
    </source>
</evidence>
<feature type="transmembrane region" description="Helical" evidence="6">
    <location>
        <begin position="119"/>
        <end position="138"/>
    </location>
</feature>
<evidence type="ECO:0000313" key="8">
    <source>
        <dbReference type="Proteomes" id="UP000281553"/>
    </source>
</evidence>
<evidence type="ECO:0000313" key="7">
    <source>
        <dbReference type="EMBL" id="VDK81149.1"/>
    </source>
</evidence>
<dbReference type="InterPro" id="IPR052983">
    <property type="entry name" value="MFS_Riboflavin_Transporter"/>
</dbReference>
<proteinExistence type="predicted"/>
<organism evidence="7 8">
    <name type="scientific">Dibothriocephalus latus</name>
    <name type="common">Fish tapeworm</name>
    <name type="synonym">Diphyllobothrium latum</name>
    <dbReference type="NCBI Taxonomy" id="60516"/>
    <lineage>
        <taxon>Eukaryota</taxon>
        <taxon>Metazoa</taxon>
        <taxon>Spiralia</taxon>
        <taxon>Lophotrochozoa</taxon>
        <taxon>Platyhelminthes</taxon>
        <taxon>Cestoda</taxon>
        <taxon>Eucestoda</taxon>
        <taxon>Diphyllobothriidea</taxon>
        <taxon>Diphyllobothriidae</taxon>
        <taxon>Dibothriocephalus</taxon>
    </lineage>
</organism>
<dbReference type="Gene3D" id="1.20.1250.20">
    <property type="entry name" value="MFS general substrate transporter like domains"/>
    <property type="match status" value="1"/>
</dbReference>
<evidence type="ECO:0000256" key="3">
    <source>
        <dbReference type="ARBA" id="ARBA00022692"/>
    </source>
</evidence>
<dbReference type="PANTHER" id="PTHR43385:SF1">
    <property type="entry name" value="RIBOFLAVIN TRANSPORTER RIBJ"/>
    <property type="match status" value="1"/>
</dbReference>
<evidence type="ECO:0000256" key="5">
    <source>
        <dbReference type="ARBA" id="ARBA00023136"/>
    </source>
</evidence>
<gene>
    <name evidence="7" type="ORF">DILT_LOCUS3189</name>
</gene>
<feature type="transmembrane region" description="Helical" evidence="6">
    <location>
        <begin position="293"/>
        <end position="311"/>
    </location>
</feature>
<feature type="transmembrane region" description="Helical" evidence="6">
    <location>
        <begin position="7"/>
        <end position="32"/>
    </location>
</feature>
<keyword evidence="3 6" id="KW-0812">Transmembrane</keyword>
<keyword evidence="4 6" id="KW-1133">Transmembrane helix</keyword>
<evidence type="ECO:0000256" key="4">
    <source>
        <dbReference type="ARBA" id="ARBA00022989"/>
    </source>
</evidence>
<dbReference type="GO" id="GO:0016020">
    <property type="term" value="C:membrane"/>
    <property type="evidence" value="ECO:0007669"/>
    <property type="project" value="UniProtKB-SubCell"/>
</dbReference>
<dbReference type="EMBL" id="UYRU01043286">
    <property type="protein sequence ID" value="VDK81149.1"/>
    <property type="molecule type" value="Genomic_DNA"/>
</dbReference>
<comment type="subcellular location">
    <subcellularLocation>
        <location evidence="1">Membrane</location>
        <topology evidence="1">Multi-pass membrane protein</topology>
    </subcellularLocation>
</comment>
<dbReference type="InterPro" id="IPR036259">
    <property type="entry name" value="MFS_trans_sf"/>
</dbReference>
<protein>
    <recommendedName>
        <fullName evidence="9">Major facilitator superfamily (MFS) profile domain-containing protein</fullName>
    </recommendedName>
</protein>
<dbReference type="AlphaFoldDB" id="A0A3P6TCT4"/>
<feature type="transmembrane region" description="Helical" evidence="6">
    <location>
        <begin position="52"/>
        <end position="71"/>
    </location>
</feature>
<feature type="non-terminal residue" evidence="7">
    <location>
        <position position="1"/>
    </location>
</feature>